<dbReference type="AlphaFoldDB" id="A0A0N8RIH5"/>
<reference evidence="1" key="3">
    <citation type="submission" date="2020-09" db="EMBL/GenBank/DDBJ databases">
        <title>Pseudomonas syringae pv. eriobotryae genome sequence causing loquat canker disease.</title>
        <authorList>
            <person name="Fukuda S."/>
            <person name="Tashiro H."/>
            <person name="Nagano Y."/>
        </authorList>
    </citation>
    <scope>NUCLEOTIDE SEQUENCE</scope>
    <source>
        <strain evidence="1">AM001</strain>
    </source>
</reference>
<evidence type="ECO:0000313" key="1">
    <source>
        <dbReference type="EMBL" id="GFZ63320.1"/>
    </source>
</evidence>
<proteinExistence type="predicted"/>
<dbReference type="Proteomes" id="UP000630864">
    <property type="component" value="Unassembled WGS sequence"/>
</dbReference>
<accession>A0A0N8RIH5</accession>
<dbReference type="Proteomes" id="UP000050490">
    <property type="component" value="Unassembled WGS sequence"/>
</dbReference>
<sequence length="67" mass="7607">MSLIREGVVVSGEYLGWKVLVDDDRDGGSGGYYLYLSKGLDEGFDCWFEFETSLEAQLSDFDIVWID</sequence>
<dbReference type="EMBL" id="LJQI01000160">
    <property type="protein sequence ID" value="KPX31607.1"/>
    <property type="molecule type" value="Genomic_DNA"/>
</dbReference>
<reference evidence="3 5" key="2">
    <citation type="submission" date="2018-08" db="EMBL/GenBank/DDBJ databases">
        <title>Recombination of ecologically and evolutionarily significant loci maintains genetic cohesion in the Pseudomonas syringae species complex.</title>
        <authorList>
            <person name="Dillon M."/>
            <person name="Thakur S."/>
            <person name="Almeida R.N.D."/>
            <person name="Weir B.S."/>
            <person name="Guttman D.S."/>
        </authorList>
    </citation>
    <scope>NUCLEOTIDE SEQUENCE [LARGE SCALE GENOMIC DNA]</scope>
    <source>
        <strain evidence="3 5">ICMP 4316</strain>
    </source>
</reference>
<gene>
    <name evidence="2" type="ORF">ALO70_01823</name>
    <name evidence="3" type="ORF">ALQ39_200135</name>
    <name evidence="1" type="ORF">PSE10A_58310</name>
</gene>
<comment type="caution">
    <text evidence="2">The sequence shown here is derived from an EMBL/GenBank/DDBJ whole genome shotgun (WGS) entry which is preliminary data.</text>
</comment>
<protein>
    <submittedName>
        <fullName evidence="2">Uncharacterized protein</fullName>
    </submittedName>
</protein>
<dbReference type="RefSeq" id="WP_135004357.1">
    <property type="nucleotide sequence ID" value="NZ_BMZW01000087.1"/>
</dbReference>
<dbReference type="Proteomes" id="UP000275613">
    <property type="component" value="Unassembled WGS sequence"/>
</dbReference>
<name>A0A0N8RIH5_PSEA0</name>
<dbReference type="EMBL" id="BMZW01000087">
    <property type="protein sequence ID" value="GFZ63320.1"/>
    <property type="molecule type" value="Genomic_DNA"/>
</dbReference>
<evidence type="ECO:0000313" key="2">
    <source>
        <dbReference type="EMBL" id="KPX31607.1"/>
    </source>
</evidence>
<reference evidence="2 4" key="1">
    <citation type="submission" date="2015-09" db="EMBL/GenBank/DDBJ databases">
        <title>Genome announcement of multiple Pseudomonas syringae strains.</title>
        <authorList>
            <person name="Thakur S."/>
            <person name="Wang P.W."/>
            <person name="Gong Y."/>
            <person name="Weir B.S."/>
            <person name="Guttman D.S."/>
        </authorList>
    </citation>
    <scope>NUCLEOTIDE SEQUENCE [LARGE SCALE GENOMIC DNA]</scope>
    <source>
        <strain evidence="2 4">ICMP4455</strain>
    </source>
</reference>
<evidence type="ECO:0000313" key="4">
    <source>
        <dbReference type="Proteomes" id="UP000050490"/>
    </source>
</evidence>
<dbReference type="PATRIC" id="fig|129137.4.peg.2641"/>
<evidence type="ECO:0000313" key="3">
    <source>
        <dbReference type="EMBL" id="RMO62676.1"/>
    </source>
</evidence>
<organism evidence="2 4">
    <name type="scientific">Pseudomonas amygdali pv. eriobotryae</name>
    <dbReference type="NCBI Taxonomy" id="129137"/>
    <lineage>
        <taxon>Bacteria</taxon>
        <taxon>Pseudomonadati</taxon>
        <taxon>Pseudomonadota</taxon>
        <taxon>Gammaproteobacteria</taxon>
        <taxon>Pseudomonadales</taxon>
        <taxon>Pseudomonadaceae</taxon>
        <taxon>Pseudomonas</taxon>
        <taxon>Pseudomonas amygdali</taxon>
    </lineage>
</organism>
<evidence type="ECO:0000313" key="5">
    <source>
        <dbReference type="Proteomes" id="UP000275613"/>
    </source>
</evidence>
<dbReference type="EMBL" id="RBPV01000127">
    <property type="protein sequence ID" value="RMO62676.1"/>
    <property type="molecule type" value="Genomic_DNA"/>
</dbReference>